<evidence type="ECO:0000313" key="2">
    <source>
        <dbReference type="Proteomes" id="UP000290660"/>
    </source>
</evidence>
<reference evidence="1 2" key="1">
    <citation type="submission" date="2018-12" db="EMBL/GenBank/DDBJ databases">
        <title>Identification of serotype of rogose Salmonella by whole genome sequencing.</title>
        <authorList>
            <person name="Sacchi C.T."/>
            <person name="Goncalves C.R."/>
            <person name="Tiba-Casas M.R."/>
        </authorList>
    </citation>
    <scope>NUCLEOTIDE SEQUENCE [LARGE SCALE GENOMIC DNA]</scope>
    <source>
        <strain evidence="1 2">169_17</strain>
    </source>
</reference>
<dbReference type="EMBL" id="RSEO01000034">
    <property type="protein sequence ID" value="RXQ26957.1"/>
    <property type="molecule type" value="Genomic_DNA"/>
</dbReference>
<comment type="caution">
    <text evidence="1">The sequence shown here is derived from an EMBL/GenBank/DDBJ whole genome shotgun (WGS) entry which is preliminary data.</text>
</comment>
<accession>A0A4Q1J778</accession>
<sequence length="74" mass="8736">MGIEAGSLLRTHGLRYPTRSLTCILPRIRQPPTHGGLFQNMMTEWTLSERNMPDNIENCDRHRNSDIWNLLFRR</sequence>
<evidence type="ECO:0000313" key="1">
    <source>
        <dbReference type="EMBL" id="RXQ26957.1"/>
    </source>
</evidence>
<organism evidence="1 2">
    <name type="scientific">Salmonella enterica</name>
    <name type="common">Salmonella choleraesuis</name>
    <dbReference type="NCBI Taxonomy" id="28901"/>
    <lineage>
        <taxon>Bacteria</taxon>
        <taxon>Pseudomonadati</taxon>
        <taxon>Pseudomonadota</taxon>
        <taxon>Gammaproteobacteria</taxon>
        <taxon>Enterobacterales</taxon>
        <taxon>Enterobacteriaceae</taxon>
        <taxon>Salmonella</taxon>
    </lineage>
</organism>
<dbReference type="AlphaFoldDB" id="A0A4Q1J778"/>
<name>A0A4Q1J778_SALER</name>
<proteinExistence type="predicted"/>
<protein>
    <submittedName>
        <fullName evidence="1">Uncharacterized protein</fullName>
    </submittedName>
</protein>
<dbReference type="Proteomes" id="UP000290660">
    <property type="component" value="Unassembled WGS sequence"/>
</dbReference>
<gene>
    <name evidence="1" type="ORF">EI538_21310</name>
</gene>